<dbReference type="PANTHER" id="PTHR37315">
    <property type="entry name" value="UPF0311 PROTEIN BLR7842"/>
    <property type="match status" value="1"/>
</dbReference>
<reference evidence="3 4" key="1">
    <citation type="submission" date="2023-07" db="EMBL/GenBank/DDBJ databases">
        <title>Sorghum-associated microbial communities from plants grown in Nebraska, USA.</title>
        <authorList>
            <person name="Schachtman D."/>
        </authorList>
    </citation>
    <scope>NUCLEOTIDE SEQUENCE [LARGE SCALE GENOMIC DNA]</scope>
    <source>
        <strain evidence="3 4">4256</strain>
    </source>
</reference>
<dbReference type="HAMAP" id="MF_00775">
    <property type="entry name" value="UPF0311"/>
    <property type="match status" value="1"/>
</dbReference>
<dbReference type="EMBL" id="JAVDWV010000034">
    <property type="protein sequence ID" value="MDR7157227.1"/>
    <property type="molecule type" value="Genomic_DNA"/>
</dbReference>
<dbReference type="Proteomes" id="UP001267638">
    <property type="component" value="Unassembled WGS sequence"/>
</dbReference>
<comment type="similarity">
    <text evidence="1">Belongs to the UPF0311 family.</text>
</comment>
<gene>
    <name evidence="3" type="ORF">J2W40_004075</name>
</gene>
<keyword evidence="4" id="KW-1185">Reference proteome</keyword>
<dbReference type="PANTHER" id="PTHR37315:SF1">
    <property type="entry name" value="UPF0311 PROTEIN BLR7842"/>
    <property type="match status" value="1"/>
</dbReference>
<dbReference type="Pfam" id="PF11578">
    <property type="entry name" value="DUF3237"/>
    <property type="match status" value="1"/>
</dbReference>
<keyword evidence="2" id="KW-0732">Signal</keyword>
<sequence length="174" mass="18297">MTRIAALALMMVSSAGSLGTAQAATNPGPAAPPLRFVFEELVDLADPEPAGPGPRGAGNLIGLTGGSFAGPQLRGEVVPGGADWQLVRADGCTEIVADYFLRTDDATLIHVRNVGLACDRAGKQGPYLRATPVFTSPTGKYDWLNKAVFTSVITPLPDSDGKVRRVAIRFYEVE</sequence>
<comment type="caution">
    <text evidence="3">The sequence shown here is derived from an EMBL/GenBank/DDBJ whole genome shotgun (WGS) entry which is preliminary data.</text>
</comment>
<protein>
    <recommendedName>
        <fullName evidence="1">UPF0311 protein J2W40_004075</fullName>
    </recommendedName>
</protein>
<feature type="chain" id="PRO_5047493987" description="UPF0311 protein J2W40_004075" evidence="2">
    <location>
        <begin position="24"/>
        <end position="174"/>
    </location>
</feature>
<accession>A0ABU1X6L7</accession>
<organism evidence="3 4">
    <name type="scientific">Sphingobium xenophagum</name>
    <dbReference type="NCBI Taxonomy" id="121428"/>
    <lineage>
        <taxon>Bacteria</taxon>
        <taxon>Pseudomonadati</taxon>
        <taxon>Pseudomonadota</taxon>
        <taxon>Alphaproteobacteria</taxon>
        <taxon>Sphingomonadales</taxon>
        <taxon>Sphingomonadaceae</taxon>
        <taxon>Sphingobium</taxon>
    </lineage>
</organism>
<feature type="signal peptide" evidence="2">
    <location>
        <begin position="1"/>
        <end position="23"/>
    </location>
</feature>
<name>A0ABU1X6L7_SPHXE</name>
<evidence type="ECO:0000313" key="3">
    <source>
        <dbReference type="EMBL" id="MDR7157227.1"/>
    </source>
</evidence>
<dbReference type="Gene3D" id="2.40.160.20">
    <property type="match status" value="1"/>
</dbReference>
<evidence type="ECO:0000313" key="4">
    <source>
        <dbReference type="Proteomes" id="UP001267638"/>
    </source>
</evidence>
<evidence type="ECO:0000256" key="2">
    <source>
        <dbReference type="SAM" id="SignalP"/>
    </source>
</evidence>
<proteinExistence type="inferred from homology"/>
<dbReference type="RefSeq" id="WP_310227740.1">
    <property type="nucleotide sequence ID" value="NZ_JAVDWV010000034.1"/>
</dbReference>
<evidence type="ECO:0000256" key="1">
    <source>
        <dbReference type="HAMAP-Rule" id="MF_00775"/>
    </source>
</evidence>
<dbReference type="InterPro" id="IPR020915">
    <property type="entry name" value="UPF0311"/>
</dbReference>